<dbReference type="InterPro" id="IPR047669">
    <property type="entry name" value="MtrAB_MtrB"/>
</dbReference>
<evidence type="ECO:0000256" key="12">
    <source>
        <dbReference type="ARBA" id="ARBA00023012"/>
    </source>
</evidence>
<dbReference type="SMART" id="SM00388">
    <property type="entry name" value="HisKA"/>
    <property type="match status" value="1"/>
</dbReference>
<dbReference type="InterPro" id="IPR003661">
    <property type="entry name" value="HisK_dim/P_dom"/>
</dbReference>
<dbReference type="InterPro" id="IPR059026">
    <property type="entry name" value="LpqB_N"/>
</dbReference>
<feature type="transmembrane region" description="Helical" evidence="16">
    <location>
        <begin position="50"/>
        <end position="70"/>
    </location>
</feature>
<dbReference type="CDD" id="cd00082">
    <property type="entry name" value="HisKA"/>
    <property type="match status" value="1"/>
</dbReference>
<dbReference type="PRINTS" id="PR00344">
    <property type="entry name" value="BCTRLSENSOR"/>
</dbReference>
<feature type="compositionally biased region" description="Basic residues" evidence="15">
    <location>
        <begin position="800"/>
        <end position="810"/>
    </location>
</feature>
<dbReference type="FunFam" id="3.30.565.10:FF:000013">
    <property type="entry name" value="Two-component sensor histidine kinase"/>
    <property type="match status" value="1"/>
</dbReference>
<dbReference type="InterPro" id="IPR003594">
    <property type="entry name" value="HATPase_dom"/>
</dbReference>
<keyword evidence="11 16" id="KW-1133">Transmembrane helix</keyword>
<dbReference type="Pfam" id="PF00512">
    <property type="entry name" value="HisKA"/>
    <property type="match status" value="1"/>
</dbReference>
<dbReference type="GO" id="GO:0005886">
    <property type="term" value="C:plasma membrane"/>
    <property type="evidence" value="ECO:0007669"/>
    <property type="project" value="UniProtKB-SubCell"/>
</dbReference>
<keyword evidence="10" id="KW-0067">ATP-binding</keyword>
<name>K1E4S4_9MICO</name>
<dbReference type="Gene3D" id="1.10.287.130">
    <property type="match status" value="1"/>
</dbReference>
<keyword evidence="5" id="KW-0597">Phosphoprotein</keyword>
<feature type="compositionally biased region" description="Low complexity" evidence="15">
    <location>
        <begin position="549"/>
        <end position="559"/>
    </location>
</feature>
<evidence type="ECO:0000256" key="9">
    <source>
        <dbReference type="ARBA" id="ARBA00022777"/>
    </source>
</evidence>
<dbReference type="SMART" id="SM00304">
    <property type="entry name" value="HAMP"/>
    <property type="match status" value="1"/>
</dbReference>
<dbReference type="Proteomes" id="UP000004474">
    <property type="component" value="Unassembled WGS sequence"/>
</dbReference>
<evidence type="ECO:0000256" key="10">
    <source>
        <dbReference type="ARBA" id="ARBA00022840"/>
    </source>
</evidence>
<comment type="catalytic activity">
    <reaction evidence="1">
        <text>ATP + protein L-histidine = ADP + protein N-phospho-L-histidine.</text>
        <dbReference type="EC" id="2.7.13.3"/>
    </reaction>
</comment>
<evidence type="ECO:0000259" key="17">
    <source>
        <dbReference type="PROSITE" id="PS50109"/>
    </source>
</evidence>
<sequence length="810" mass="87898">MSSAPATETEDPASTHSASAPESTDSGDGFLVRQAKAVVGLWRRSLRFRVVTSTLILGLVVVSIISLTMYRSIADGLVDNRINLAQAESRKLTDDAQAGFNGYTGTPELPVFASNLVNRTLKAPAGDESRYVIFTRSIDNSSDVRIPSEESDHVNLESIPSSLRQAVSADPSRQQTTVIELDRPTTDAVGTSFPGRSDSETVPAVVVGSQIEVPSAESYDIYFIYPMDQEEATLGTISRSFILGALFLIALVSAIAYIVTSMIVTPVRRAAAAAERLSSGHLNERMSARGHDDLALLGQSFNEMADNLQTQIRQLEGLSRVQQRFVSDVSHELRTPLTTIRMAADLLHSSRDEMDAVTGRSAELLHDELDRFEELLADLLEISRYDAGAAVLEQDPVDLFAIIDRVVDSTASIADARGSDVTVHREAGQTAVAEVDARRIERVLRNLVVNAIEHGEGRPVDIWVGGDDEAAAVLVEDHGVGLKAGEASLVFNRFWRADPARTRTTGGSGLGLAIALEDARLHHGWLQAWGEPGSGSRFRLTVPRTAGGPLTTSPLPLTPREGGPARRHGVTASRGVSRRAVLGVAAAGALSGCGLGADTTVRPGLKVDGEPPVPLNRIPNKPDEGASPEQIIVGFLHAGATSGERLDITRSYLTDTLARAWIPDSQTVIYDGNEPKVRPVKGAADTYRVKVHVRATIDTEGRYTVAPPNLWEIFDFKMTQVGGEWRIDQLEEGFGRVLQEQEVGFIFRDYPVHYPAIGWNTLVVDQRWFPPGPARDPPRPSPAGTGAGLPRGRRLDRQRRPARRRRRARP</sequence>
<keyword evidence="7 16" id="KW-0812">Transmembrane</keyword>
<dbReference type="InterPro" id="IPR005467">
    <property type="entry name" value="His_kinase_dom"/>
</dbReference>
<comment type="caution">
    <text evidence="19">The sequence shown here is derived from an EMBL/GenBank/DDBJ whole genome shotgun (WGS) entry which is preliminary data.</text>
</comment>
<dbReference type="Pfam" id="PF00672">
    <property type="entry name" value="HAMP"/>
    <property type="match status" value="1"/>
</dbReference>
<evidence type="ECO:0000256" key="11">
    <source>
        <dbReference type="ARBA" id="ARBA00022989"/>
    </source>
</evidence>
<evidence type="ECO:0000313" key="20">
    <source>
        <dbReference type="Proteomes" id="UP000004474"/>
    </source>
</evidence>
<feature type="region of interest" description="Disordered" evidence="15">
    <location>
        <begin position="1"/>
        <end position="27"/>
    </location>
</feature>
<evidence type="ECO:0000256" key="3">
    <source>
        <dbReference type="ARBA" id="ARBA00012438"/>
    </source>
</evidence>
<evidence type="ECO:0000256" key="1">
    <source>
        <dbReference type="ARBA" id="ARBA00000085"/>
    </source>
</evidence>
<evidence type="ECO:0000313" key="19">
    <source>
        <dbReference type="EMBL" id="EKA60362.1"/>
    </source>
</evidence>
<dbReference type="SUPFAM" id="SSF47384">
    <property type="entry name" value="Homodimeric domain of signal transducing histidine kinase"/>
    <property type="match status" value="1"/>
</dbReference>
<dbReference type="InterPro" id="IPR004358">
    <property type="entry name" value="Sig_transdc_His_kin-like_C"/>
</dbReference>
<keyword evidence="6" id="KW-0808">Transferase</keyword>
<feature type="domain" description="Histidine kinase" evidence="17">
    <location>
        <begin position="328"/>
        <end position="546"/>
    </location>
</feature>
<dbReference type="SUPFAM" id="SSF158472">
    <property type="entry name" value="HAMP domain-like"/>
    <property type="match status" value="1"/>
</dbReference>
<keyword evidence="9 19" id="KW-0418">Kinase</keyword>
<accession>K1E4S4</accession>
<dbReference type="InterPro" id="IPR036097">
    <property type="entry name" value="HisK_dim/P_sf"/>
</dbReference>
<dbReference type="Pfam" id="PF02518">
    <property type="entry name" value="HATPase_c"/>
    <property type="match status" value="1"/>
</dbReference>
<dbReference type="GO" id="GO:0000155">
    <property type="term" value="F:phosphorelay sensor kinase activity"/>
    <property type="evidence" value="ECO:0007669"/>
    <property type="project" value="InterPro"/>
</dbReference>
<dbReference type="PATRIC" id="fig|1210046.3.peg.2551"/>
<dbReference type="EC" id="2.7.13.3" evidence="3"/>
<dbReference type="Gene3D" id="6.10.340.10">
    <property type="match status" value="1"/>
</dbReference>
<reference evidence="19 20" key="1">
    <citation type="journal article" date="2012" name="J. Bacteriol.">
        <title>Genome Sequence of Janibacter hoylei MTCC8307, Isolated from the Stratospheric Air.</title>
        <authorList>
            <person name="Pawar S.P."/>
            <person name="Dhotre D.P."/>
            <person name="Shetty S.A."/>
            <person name="Chowdhury S.P."/>
            <person name="Chaudhari B.L."/>
            <person name="Shouche Y.S."/>
        </authorList>
    </citation>
    <scope>NUCLEOTIDE SEQUENCE [LARGE SCALE GENOMIC DNA]</scope>
    <source>
        <strain evidence="19 20">PVAS-1</strain>
    </source>
</reference>
<keyword evidence="13 16" id="KW-0472">Membrane</keyword>
<dbReference type="PROSITE" id="PS50885">
    <property type="entry name" value="HAMP"/>
    <property type="match status" value="1"/>
</dbReference>
<dbReference type="FunFam" id="1.10.287.130:FF:000010">
    <property type="entry name" value="Two-component sensor histidine kinase"/>
    <property type="match status" value="1"/>
</dbReference>
<feature type="domain" description="HAMP" evidence="18">
    <location>
        <begin position="261"/>
        <end position="313"/>
    </location>
</feature>
<comment type="subcellular location">
    <subcellularLocation>
        <location evidence="2">Cell membrane</location>
        <topology evidence="2">Multi-pass membrane protein</topology>
    </subcellularLocation>
</comment>
<organism evidence="19 20">
    <name type="scientific">Janibacter hoylei PVAS-1</name>
    <dbReference type="NCBI Taxonomy" id="1210046"/>
    <lineage>
        <taxon>Bacteria</taxon>
        <taxon>Bacillati</taxon>
        <taxon>Actinomycetota</taxon>
        <taxon>Actinomycetes</taxon>
        <taxon>Micrococcales</taxon>
        <taxon>Intrasporangiaceae</taxon>
        <taxon>Janibacter</taxon>
    </lineage>
</organism>
<feature type="region of interest" description="Disordered" evidence="15">
    <location>
        <begin position="545"/>
        <end position="573"/>
    </location>
</feature>
<dbReference type="AlphaFoldDB" id="K1E4S4"/>
<keyword evidence="8" id="KW-0547">Nucleotide-binding</keyword>
<evidence type="ECO:0000256" key="16">
    <source>
        <dbReference type="SAM" id="Phobius"/>
    </source>
</evidence>
<evidence type="ECO:0000256" key="7">
    <source>
        <dbReference type="ARBA" id="ARBA00022692"/>
    </source>
</evidence>
<dbReference type="PROSITE" id="PS50109">
    <property type="entry name" value="HIS_KIN"/>
    <property type="match status" value="1"/>
</dbReference>
<feature type="compositionally biased region" description="Pro residues" evidence="15">
    <location>
        <begin position="770"/>
        <end position="781"/>
    </location>
</feature>
<evidence type="ECO:0000256" key="6">
    <source>
        <dbReference type="ARBA" id="ARBA00022679"/>
    </source>
</evidence>
<dbReference type="Pfam" id="PF25976">
    <property type="entry name" value="LpqB_N"/>
    <property type="match status" value="1"/>
</dbReference>
<dbReference type="STRING" id="1210046.B277_13289"/>
<gene>
    <name evidence="19" type="ORF">B277_13289</name>
</gene>
<evidence type="ECO:0000256" key="5">
    <source>
        <dbReference type="ARBA" id="ARBA00022553"/>
    </source>
</evidence>
<dbReference type="SUPFAM" id="SSF55874">
    <property type="entry name" value="ATPase domain of HSP90 chaperone/DNA topoisomerase II/histidine kinase"/>
    <property type="match status" value="1"/>
</dbReference>
<dbReference type="RefSeq" id="WP_007928873.1">
    <property type="nucleotide sequence ID" value="NZ_ALWX01000062.1"/>
</dbReference>
<proteinExistence type="predicted"/>
<dbReference type="PANTHER" id="PTHR43547">
    <property type="entry name" value="TWO-COMPONENT HISTIDINE KINASE"/>
    <property type="match status" value="1"/>
</dbReference>
<evidence type="ECO:0000256" key="15">
    <source>
        <dbReference type="SAM" id="MobiDB-lite"/>
    </source>
</evidence>
<dbReference type="Gene3D" id="3.30.565.10">
    <property type="entry name" value="Histidine kinase-like ATPase, C-terminal domain"/>
    <property type="match status" value="1"/>
</dbReference>
<feature type="compositionally biased region" description="Polar residues" evidence="15">
    <location>
        <begin position="1"/>
        <end position="26"/>
    </location>
</feature>
<dbReference type="GO" id="GO:0005524">
    <property type="term" value="F:ATP binding"/>
    <property type="evidence" value="ECO:0007669"/>
    <property type="project" value="UniProtKB-KW"/>
</dbReference>
<protein>
    <recommendedName>
        <fullName evidence="14">Sensor histidine kinase MtrB</fullName>
        <ecNumber evidence="3">2.7.13.3</ecNumber>
    </recommendedName>
</protein>
<feature type="transmembrane region" description="Helical" evidence="16">
    <location>
        <begin position="241"/>
        <end position="259"/>
    </location>
</feature>
<dbReference type="InterPro" id="IPR003660">
    <property type="entry name" value="HAMP_dom"/>
</dbReference>
<dbReference type="PANTHER" id="PTHR43547:SF2">
    <property type="entry name" value="HYBRID SIGNAL TRANSDUCTION HISTIDINE KINASE C"/>
    <property type="match status" value="1"/>
</dbReference>
<keyword evidence="4" id="KW-1003">Cell membrane</keyword>
<dbReference type="NCBIfam" id="NF040691">
    <property type="entry name" value="MtrAB_MtrB"/>
    <property type="match status" value="1"/>
</dbReference>
<evidence type="ECO:0000256" key="2">
    <source>
        <dbReference type="ARBA" id="ARBA00004651"/>
    </source>
</evidence>
<evidence type="ECO:0000259" key="18">
    <source>
        <dbReference type="PROSITE" id="PS50885"/>
    </source>
</evidence>
<dbReference type="CDD" id="cd06225">
    <property type="entry name" value="HAMP"/>
    <property type="match status" value="1"/>
</dbReference>
<dbReference type="InterPro" id="IPR036890">
    <property type="entry name" value="HATPase_C_sf"/>
</dbReference>
<dbReference type="EMBL" id="ALWX01000062">
    <property type="protein sequence ID" value="EKA60362.1"/>
    <property type="molecule type" value="Genomic_DNA"/>
</dbReference>
<keyword evidence="12" id="KW-0902">Two-component regulatory system</keyword>
<dbReference type="eggNOG" id="COG5002">
    <property type="taxonomic scope" value="Bacteria"/>
</dbReference>
<feature type="region of interest" description="Disordered" evidence="15">
    <location>
        <begin position="770"/>
        <end position="810"/>
    </location>
</feature>
<evidence type="ECO:0000256" key="13">
    <source>
        <dbReference type="ARBA" id="ARBA00023136"/>
    </source>
</evidence>
<evidence type="ECO:0000256" key="4">
    <source>
        <dbReference type="ARBA" id="ARBA00022475"/>
    </source>
</evidence>
<dbReference type="SMART" id="SM00387">
    <property type="entry name" value="HATPase_c"/>
    <property type="match status" value="1"/>
</dbReference>
<evidence type="ECO:0000256" key="14">
    <source>
        <dbReference type="ARBA" id="ARBA00035305"/>
    </source>
</evidence>
<evidence type="ECO:0000256" key="8">
    <source>
        <dbReference type="ARBA" id="ARBA00022741"/>
    </source>
</evidence>